<dbReference type="CDD" id="cd00051">
    <property type="entry name" value="EFh"/>
    <property type="match status" value="1"/>
</dbReference>
<dbReference type="GO" id="GO:0005509">
    <property type="term" value="F:calcium ion binding"/>
    <property type="evidence" value="ECO:0007669"/>
    <property type="project" value="InterPro"/>
</dbReference>
<protein>
    <recommendedName>
        <fullName evidence="4">EF-hand domain-containing protein</fullName>
    </recommendedName>
</protein>
<feature type="domain" description="EF-hand" evidence="4">
    <location>
        <begin position="87"/>
        <end position="122"/>
    </location>
</feature>
<dbReference type="InterPro" id="IPR051242">
    <property type="entry name" value="WD-EF-hand_domain"/>
</dbReference>
<dbReference type="PANTHER" id="PTHR44324">
    <property type="entry name" value="WD40 REPEAT DOMAIN 95"/>
    <property type="match status" value="1"/>
</dbReference>
<gene>
    <name evidence="5" type="ORF">JRQ81_014511</name>
</gene>
<name>A0A9Q0XXH4_9SAUR</name>
<accession>A0A9Q0XXH4</accession>
<dbReference type="Gene3D" id="1.10.238.10">
    <property type="entry name" value="EF-hand"/>
    <property type="match status" value="1"/>
</dbReference>
<evidence type="ECO:0000256" key="2">
    <source>
        <dbReference type="ARBA" id="ARBA00022737"/>
    </source>
</evidence>
<evidence type="ECO:0000313" key="6">
    <source>
        <dbReference type="Proteomes" id="UP001142489"/>
    </source>
</evidence>
<dbReference type="Pfam" id="PF13499">
    <property type="entry name" value="EF-hand_7"/>
    <property type="match status" value="1"/>
</dbReference>
<evidence type="ECO:0000313" key="5">
    <source>
        <dbReference type="EMBL" id="KAJ7332331.1"/>
    </source>
</evidence>
<dbReference type="InterPro" id="IPR002048">
    <property type="entry name" value="EF_hand_dom"/>
</dbReference>
<dbReference type="SUPFAM" id="SSF47473">
    <property type="entry name" value="EF-hand"/>
    <property type="match status" value="1"/>
</dbReference>
<dbReference type="OrthoDB" id="5980302at2759"/>
<dbReference type="PANTHER" id="PTHR44324:SF6">
    <property type="entry name" value="EF-HAND CALCIUM BINDING DOMAIN 8"/>
    <property type="match status" value="1"/>
</dbReference>
<organism evidence="5 6">
    <name type="scientific">Phrynocephalus forsythii</name>
    <dbReference type="NCBI Taxonomy" id="171643"/>
    <lineage>
        <taxon>Eukaryota</taxon>
        <taxon>Metazoa</taxon>
        <taxon>Chordata</taxon>
        <taxon>Craniata</taxon>
        <taxon>Vertebrata</taxon>
        <taxon>Euteleostomi</taxon>
        <taxon>Lepidosauria</taxon>
        <taxon>Squamata</taxon>
        <taxon>Bifurcata</taxon>
        <taxon>Unidentata</taxon>
        <taxon>Episquamata</taxon>
        <taxon>Toxicofera</taxon>
        <taxon>Iguania</taxon>
        <taxon>Acrodonta</taxon>
        <taxon>Agamidae</taxon>
        <taxon>Agaminae</taxon>
        <taxon>Phrynocephalus</taxon>
    </lineage>
</organism>
<evidence type="ECO:0000259" key="4">
    <source>
        <dbReference type="PROSITE" id="PS50222"/>
    </source>
</evidence>
<dbReference type="InterPro" id="IPR011992">
    <property type="entry name" value="EF-hand-dom_pair"/>
</dbReference>
<keyword evidence="3" id="KW-0106">Calcium</keyword>
<evidence type="ECO:0000256" key="1">
    <source>
        <dbReference type="ARBA" id="ARBA00022723"/>
    </source>
</evidence>
<keyword evidence="2" id="KW-0677">Repeat</keyword>
<sequence>MVVLYFSFQPKFPGLLSKAGHICSSHKQLMKVADSHDEARCKQVEDQINYDHLRKLERMFREADIDGGGGLDMEEFRKAMKKIMGNIPDEDIDVIFMKVDINCDGAVDWEEYLNYMLREYRGKDDMQKSKLLPEFQPNMKRVPV</sequence>
<reference evidence="5" key="1">
    <citation type="journal article" date="2023" name="DNA Res.">
        <title>Chromosome-level genome assembly of Phrynocephalus forsythii using third-generation DNA sequencing and Hi-C analysis.</title>
        <authorList>
            <person name="Qi Y."/>
            <person name="Zhao W."/>
            <person name="Zhao Y."/>
            <person name="Niu C."/>
            <person name="Cao S."/>
            <person name="Zhang Y."/>
        </authorList>
    </citation>
    <scope>NUCLEOTIDE SEQUENCE</scope>
    <source>
        <tissue evidence="5">Muscle</tissue>
    </source>
</reference>
<comment type="caution">
    <text evidence="5">The sequence shown here is derived from an EMBL/GenBank/DDBJ whole genome shotgun (WGS) entry which is preliminary data.</text>
</comment>
<dbReference type="Proteomes" id="UP001142489">
    <property type="component" value="Unassembled WGS sequence"/>
</dbReference>
<evidence type="ECO:0000256" key="3">
    <source>
        <dbReference type="ARBA" id="ARBA00022837"/>
    </source>
</evidence>
<feature type="non-terminal residue" evidence="5">
    <location>
        <position position="144"/>
    </location>
</feature>
<proteinExistence type="predicted"/>
<dbReference type="PROSITE" id="PS00018">
    <property type="entry name" value="EF_HAND_1"/>
    <property type="match status" value="1"/>
</dbReference>
<feature type="domain" description="EF-hand" evidence="4">
    <location>
        <begin position="51"/>
        <end position="86"/>
    </location>
</feature>
<keyword evidence="1" id="KW-0479">Metal-binding</keyword>
<dbReference type="InterPro" id="IPR018247">
    <property type="entry name" value="EF_Hand_1_Ca_BS"/>
</dbReference>
<dbReference type="PROSITE" id="PS50222">
    <property type="entry name" value="EF_HAND_2"/>
    <property type="match status" value="2"/>
</dbReference>
<keyword evidence="6" id="KW-1185">Reference proteome</keyword>
<dbReference type="AlphaFoldDB" id="A0A9Q0XXH4"/>
<dbReference type="SMART" id="SM00054">
    <property type="entry name" value="EFh"/>
    <property type="match status" value="2"/>
</dbReference>
<dbReference type="EMBL" id="JAPFRF010000005">
    <property type="protein sequence ID" value="KAJ7332331.1"/>
    <property type="molecule type" value="Genomic_DNA"/>
</dbReference>